<protein>
    <submittedName>
        <fullName evidence="2">Uncharacterized protein</fullName>
    </submittedName>
</protein>
<evidence type="ECO:0000256" key="1">
    <source>
        <dbReference type="SAM" id="MobiDB-lite"/>
    </source>
</evidence>
<dbReference type="AlphaFoldDB" id="A0AA36IGB2"/>
<feature type="region of interest" description="Disordered" evidence="1">
    <location>
        <begin position="1"/>
        <end position="26"/>
    </location>
</feature>
<dbReference type="Proteomes" id="UP001178507">
    <property type="component" value="Unassembled WGS sequence"/>
</dbReference>
<keyword evidence="3" id="KW-1185">Reference proteome</keyword>
<feature type="non-terminal residue" evidence="2">
    <location>
        <position position="1"/>
    </location>
</feature>
<accession>A0AA36IGB2</accession>
<evidence type="ECO:0000313" key="2">
    <source>
        <dbReference type="EMBL" id="CAJ1387067.1"/>
    </source>
</evidence>
<proteinExistence type="predicted"/>
<sequence length="118" mass="12926">IDEPAQEVPNEQAPGATDSKAQKMAPKDQVRIIIETDSKTGLGRKQLLVPYNMTFGQLRQNLERREPNSAVPRMHVLTEGLIIAVEDHQLIGNISDGNHVGGQVSIAFDTQDTKLVGK</sequence>
<gene>
    <name evidence="2" type="ORF">EVOR1521_LOCUS13213</name>
</gene>
<dbReference type="EMBL" id="CAUJNA010001452">
    <property type="protein sequence ID" value="CAJ1387067.1"/>
    <property type="molecule type" value="Genomic_DNA"/>
</dbReference>
<comment type="caution">
    <text evidence="2">The sequence shown here is derived from an EMBL/GenBank/DDBJ whole genome shotgun (WGS) entry which is preliminary data.</text>
</comment>
<organism evidence="2 3">
    <name type="scientific">Effrenium voratum</name>
    <dbReference type="NCBI Taxonomy" id="2562239"/>
    <lineage>
        <taxon>Eukaryota</taxon>
        <taxon>Sar</taxon>
        <taxon>Alveolata</taxon>
        <taxon>Dinophyceae</taxon>
        <taxon>Suessiales</taxon>
        <taxon>Symbiodiniaceae</taxon>
        <taxon>Effrenium</taxon>
    </lineage>
</organism>
<reference evidence="2" key="1">
    <citation type="submission" date="2023-08" db="EMBL/GenBank/DDBJ databases">
        <authorList>
            <person name="Chen Y."/>
            <person name="Shah S."/>
            <person name="Dougan E. K."/>
            <person name="Thang M."/>
            <person name="Chan C."/>
        </authorList>
    </citation>
    <scope>NUCLEOTIDE SEQUENCE</scope>
</reference>
<name>A0AA36IGB2_9DINO</name>
<evidence type="ECO:0000313" key="3">
    <source>
        <dbReference type="Proteomes" id="UP001178507"/>
    </source>
</evidence>